<dbReference type="EMBL" id="PGCI01000013">
    <property type="protein sequence ID" value="PLW49922.1"/>
    <property type="molecule type" value="Genomic_DNA"/>
</dbReference>
<dbReference type="AlphaFoldDB" id="A0A2N5VIW0"/>
<feature type="signal peptide" evidence="1">
    <location>
        <begin position="1"/>
        <end position="19"/>
    </location>
</feature>
<dbReference type="Proteomes" id="UP000235388">
    <property type="component" value="Unassembled WGS sequence"/>
</dbReference>
<evidence type="ECO:0000313" key="3">
    <source>
        <dbReference type="EMBL" id="PLW18403.1"/>
    </source>
</evidence>
<name>A0A2N5VIW0_9BASI</name>
<evidence type="ECO:0000313" key="5">
    <source>
        <dbReference type="EMBL" id="PLW49922.1"/>
    </source>
</evidence>
<protein>
    <submittedName>
        <fullName evidence="5">Uncharacterized protein</fullName>
    </submittedName>
</protein>
<dbReference type="EMBL" id="PGCI01000763">
    <property type="protein sequence ID" value="PLW16832.1"/>
    <property type="molecule type" value="Genomic_DNA"/>
</dbReference>
<keyword evidence="1" id="KW-0732">Signal</keyword>
<feature type="chain" id="PRO_5015084039" evidence="1">
    <location>
        <begin position="20"/>
        <end position="140"/>
    </location>
</feature>
<organism evidence="5 7">
    <name type="scientific">Puccinia coronata f. sp. avenae</name>
    <dbReference type="NCBI Taxonomy" id="200324"/>
    <lineage>
        <taxon>Eukaryota</taxon>
        <taxon>Fungi</taxon>
        <taxon>Dikarya</taxon>
        <taxon>Basidiomycota</taxon>
        <taxon>Pucciniomycotina</taxon>
        <taxon>Pucciniomycetes</taxon>
        <taxon>Pucciniales</taxon>
        <taxon>Pucciniaceae</taxon>
        <taxon>Puccinia</taxon>
    </lineage>
</organism>
<evidence type="ECO:0000313" key="7">
    <source>
        <dbReference type="Proteomes" id="UP000235392"/>
    </source>
</evidence>
<dbReference type="EMBL" id="PGCJ01000125">
    <property type="protein sequence ID" value="PLW45746.1"/>
    <property type="molecule type" value="Genomic_DNA"/>
</dbReference>
<evidence type="ECO:0000313" key="2">
    <source>
        <dbReference type="EMBL" id="PLW16832.1"/>
    </source>
</evidence>
<keyword evidence="6" id="KW-1185">Reference proteome</keyword>
<dbReference type="Proteomes" id="UP000235392">
    <property type="component" value="Unassembled WGS sequence"/>
</dbReference>
<reference evidence="6 7" key="1">
    <citation type="submission" date="2017-11" db="EMBL/GenBank/DDBJ databases">
        <title>De novo assembly and phasing of dikaryotic genomes from two isolates of Puccinia coronata f. sp. avenae, the causal agent of oat crown rust.</title>
        <authorList>
            <person name="Miller M.E."/>
            <person name="Zhang Y."/>
            <person name="Omidvar V."/>
            <person name="Sperschneider J."/>
            <person name="Schwessinger B."/>
            <person name="Raley C."/>
            <person name="Palmer J.M."/>
            <person name="Garnica D."/>
            <person name="Upadhyaya N."/>
            <person name="Rathjen J."/>
            <person name="Taylor J.M."/>
            <person name="Park R.F."/>
            <person name="Dodds P.N."/>
            <person name="Hirsch C.D."/>
            <person name="Kianian S.F."/>
            <person name="Figueroa M."/>
        </authorList>
    </citation>
    <scope>NUCLEOTIDE SEQUENCE [LARGE SCALE GENOMIC DNA]</scope>
    <source>
        <strain evidence="3">12NC29</strain>
        <strain evidence="5">12SD80</strain>
    </source>
</reference>
<evidence type="ECO:0000313" key="4">
    <source>
        <dbReference type="EMBL" id="PLW45746.1"/>
    </source>
</evidence>
<proteinExistence type="predicted"/>
<evidence type="ECO:0000256" key="1">
    <source>
        <dbReference type="SAM" id="SignalP"/>
    </source>
</evidence>
<gene>
    <name evidence="4" type="ORF">PCANC_08063</name>
    <name evidence="3" type="ORF">PCANC_08847</name>
    <name evidence="5" type="ORF">PCASD_01301</name>
    <name evidence="2" type="ORF">PCASD_14985</name>
</gene>
<accession>A0A2N5VIW0</accession>
<evidence type="ECO:0000313" key="6">
    <source>
        <dbReference type="Proteomes" id="UP000235388"/>
    </source>
</evidence>
<sequence length="140" mass="14984">MKLAALLLPFFALAGLTSAAPWLRVPISVATMGWSGGWYLERAFSDPEVLAAMFRAYRPLQLMREYGIFKKTGELIGGVGSVTKALKADSPVFARLSLKDLDIIREEAREAAGMGSVHRQIQAGAKMRSEAKAAAAASAA</sequence>
<comment type="caution">
    <text evidence="5">The sequence shown here is derived from an EMBL/GenBank/DDBJ whole genome shotgun (WGS) entry which is preliminary data.</text>
</comment>
<dbReference type="EMBL" id="PGCJ01000832">
    <property type="protein sequence ID" value="PLW18403.1"/>
    <property type="molecule type" value="Genomic_DNA"/>
</dbReference>